<evidence type="ECO:0000313" key="2">
    <source>
        <dbReference type="EMBL" id="KAK7082138.1"/>
    </source>
</evidence>
<feature type="compositionally biased region" description="Polar residues" evidence="1">
    <location>
        <begin position="245"/>
        <end position="259"/>
    </location>
</feature>
<evidence type="ECO:0000313" key="3">
    <source>
        <dbReference type="Proteomes" id="UP001381693"/>
    </source>
</evidence>
<feature type="region of interest" description="Disordered" evidence="1">
    <location>
        <begin position="540"/>
        <end position="564"/>
    </location>
</feature>
<feature type="compositionally biased region" description="Low complexity" evidence="1">
    <location>
        <begin position="218"/>
        <end position="232"/>
    </location>
</feature>
<name>A0AAN8XLD4_HALRR</name>
<feature type="compositionally biased region" description="Basic and acidic residues" evidence="1">
    <location>
        <begin position="233"/>
        <end position="243"/>
    </location>
</feature>
<feature type="compositionally biased region" description="Polar residues" evidence="1">
    <location>
        <begin position="160"/>
        <end position="180"/>
    </location>
</feature>
<feature type="compositionally biased region" description="Low complexity" evidence="1">
    <location>
        <begin position="540"/>
        <end position="560"/>
    </location>
</feature>
<keyword evidence="3" id="KW-1185">Reference proteome</keyword>
<sequence length="943" mass="103969">MMDASNEFRVLMNPSNGPGSKGKKGDGEGGNSGVRQRLVPVINKVFSPSHFMLAQRKTTVYKAVSGVSFQDIDIGSKKRSGSKRDKRSEETSTSEGERSLMSSKSDKSVRSLLTGRDNKSDARKQRHSLGSHEGKPSFLRDSAGKELSSDKSHRGKSATRTRSVSATENLYITHSNTVSTEEPPVRPQRSRSASRPRKSETKIIHQANLTNKVHDQNVVLKSGKAVKVSKSSMKGESDKKEDTNANETLANDALENNSGRSRPRKKPDSPRVNSIDKKSESTKNSKNSSEKDSEEPEGGYFSLEKEEKSSGEIKFIYEALPNISCEEYAENDQCVETIYVCQVFKKESDSEDDDDHIYENYQIIKMTKEGKVIDDDETYENYQIIRQLKESEFLGVPKEEDSDDEDVYEGVTFINENQPAFTALEMTEKRSNPLIDSNDSIPFIDDSDNSLDEMDKESFNNDDSTKETITVITINDNKAKITRKESPHRTKIVQLRSSDGLASQANRTSTSELTAKDRITCGEVSVNTVPEAELDRNLTLSSGIHTSSSETSTLEGLSRTSSRHSYPAASALIPKLCDKISRNMARLGGNSESVSTTSTSKGLIRRDSKVKKCTSSIDMQKRKNVKQVEENVKKSMSHNDVESHMKSKGSGFILSQSFSDEDIKHNEEFESFSETDSELDNIDYDLFTPKAGKGHPGRKSPVKGIKSKVKVLENPLMTSTPCSSTKPPQDLERVGSVQDVTGGDSPTTFQDLLDNRCLNPPETDIESQAGEDIKVDSLIIQEVEPTVTEAHTGLDPRDHKVNRRSRRVSEGDQSIFDDAVSFTWSDAESDFEFIDFKKAEPPKTCVVYQSVSVSCDSTPVTTSASAVASVTTQPGKKVGIAVKRSQSMKADNDDTSGPAGMNALGYSIASRFPGNVRFNFNEKLDSECEANSETTTPQAASVL</sequence>
<dbReference type="AlphaFoldDB" id="A0AAN8XLD4"/>
<dbReference type="Proteomes" id="UP001381693">
    <property type="component" value="Unassembled WGS sequence"/>
</dbReference>
<protein>
    <submittedName>
        <fullName evidence="2">Uncharacterized protein</fullName>
    </submittedName>
</protein>
<feature type="region of interest" description="Disordered" evidence="1">
    <location>
        <begin position="1"/>
        <end position="36"/>
    </location>
</feature>
<accession>A0AAN8XLD4</accession>
<comment type="caution">
    <text evidence="2">The sequence shown here is derived from an EMBL/GenBank/DDBJ whole genome shotgun (WGS) entry which is preliminary data.</text>
</comment>
<reference evidence="2 3" key="1">
    <citation type="submission" date="2023-11" db="EMBL/GenBank/DDBJ databases">
        <title>Halocaridina rubra genome assembly.</title>
        <authorList>
            <person name="Smith C."/>
        </authorList>
    </citation>
    <scope>NUCLEOTIDE SEQUENCE [LARGE SCALE GENOMIC DNA]</scope>
    <source>
        <strain evidence="2">EP-1</strain>
        <tissue evidence="2">Whole</tissue>
    </source>
</reference>
<proteinExistence type="predicted"/>
<gene>
    <name evidence="2" type="ORF">SK128_004473</name>
</gene>
<feature type="compositionally biased region" description="Basic and acidic residues" evidence="1">
    <location>
        <begin position="82"/>
        <end position="109"/>
    </location>
</feature>
<feature type="compositionally biased region" description="Polar residues" evidence="1">
    <location>
        <begin position="590"/>
        <end position="601"/>
    </location>
</feature>
<organism evidence="2 3">
    <name type="scientific">Halocaridina rubra</name>
    <name type="common">Hawaiian red shrimp</name>
    <dbReference type="NCBI Taxonomy" id="373956"/>
    <lineage>
        <taxon>Eukaryota</taxon>
        <taxon>Metazoa</taxon>
        <taxon>Ecdysozoa</taxon>
        <taxon>Arthropoda</taxon>
        <taxon>Crustacea</taxon>
        <taxon>Multicrustacea</taxon>
        <taxon>Malacostraca</taxon>
        <taxon>Eumalacostraca</taxon>
        <taxon>Eucarida</taxon>
        <taxon>Decapoda</taxon>
        <taxon>Pleocyemata</taxon>
        <taxon>Caridea</taxon>
        <taxon>Atyoidea</taxon>
        <taxon>Atyidae</taxon>
        <taxon>Halocaridina</taxon>
    </lineage>
</organism>
<feature type="compositionally biased region" description="Basic and acidic residues" evidence="1">
    <location>
        <begin position="142"/>
        <end position="152"/>
    </location>
</feature>
<feature type="compositionally biased region" description="Basic and acidic residues" evidence="1">
    <location>
        <begin position="266"/>
        <end position="291"/>
    </location>
</feature>
<dbReference type="EMBL" id="JAXCGZ010004171">
    <property type="protein sequence ID" value="KAK7082138.1"/>
    <property type="molecule type" value="Genomic_DNA"/>
</dbReference>
<feature type="region of interest" description="Disordered" evidence="1">
    <location>
        <begin position="71"/>
        <end position="305"/>
    </location>
</feature>
<feature type="region of interest" description="Disordered" evidence="1">
    <location>
        <begin position="589"/>
        <end position="615"/>
    </location>
</feature>
<evidence type="ECO:0000256" key="1">
    <source>
        <dbReference type="SAM" id="MobiDB-lite"/>
    </source>
</evidence>